<keyword evidence="3" id="KW-1185">Reference proteome</keyword>
<dbReference type="AlphaFoldDB" id="A0A0D1E9T6"/>
<dbReference type="Proteomes" id="UP000032232">
    <property type="component" value="Unassembled WGS sequence"/>
</dbReference>
<organism evidence="2 3">
    <name type="scientific">Jannaschia aquimarina</name>
    <dbReference type="NCBI Taxonomy" id="935700"/>
    <lineage>
        <taxon>Bacteria</taxon>
        <taxon>Pseudomonadati</taxon>
        <taxon>Pseudomonadota</taxon>
        <taxon>Alphaproteobacteria</taxon>
        <taxon>Rhodobacterales</taxon>
        <taxon>Roseobacteraceae</taxon>
        <taxon>Jannaschia</taxon>
    </lineage>
</organism>
<evidence type="ECO:0000313" key="2">
    <source>
        <dbReference type="EMBL" id="KIT14454.1"/>
    </source>
</evidence>
<evidence type="ECO:0000313" key="3">
    <source>
        <dbReference type="Proteomes" id="UP000032232"/>
    </source>
</evidence>
<name>A0A0D1E9T6_9RHOB</name>
<dbReference type="InterPro" id="IPR029058">
    <property type="entry name" value="AB_hydrolase_fold"/>
</dbReference>
<evidence type="ECO:0000259" key="1">
    <source>
        <dbReference type="Pfam" id="PF12146"/>
    </source>
</evidence>
<dbReference type="InterPro" id="IPR022742">
    <property type="entry name" value="Hydrolase_4"/>
</dbReference>
<accession>A0A0D1E9T6</accession>
<dbReference type="SUPFAM" id="SSF53474">
    <property type="entry name" value="alpha/beta-Hydrolases"/>
    <property type="match status" value="1"/>
</dbReference>
<dbReference type="GO" id="GO:0016787">
    <property type="term" value="F:hydrolase activity"/>
    <property type="evidence" value="ECO:0007669"/>
    <property type="project" value="UniProtKB-KW"/>
</dbReference>
<dbReference type="PIRSF" id="PIRSF037442">
    <property type="entry name" value="UCP037442_abhydr"/>
    <property type="match status" value="1"/>
</dbReference>
<sequence>MSTPTAEDVVIPGHAPLAGCLIMPGGTPRAACVIHAATGTPAGFYRAFADWLAGERDVAVLIYDYRDFGRSARGPIRHSRATMSDWGINDQQTARDWLAARLPDIPIWVIGHSLGGMMLPFQMGLAGISRVVTVASGAVHLMDHPWPYRAFAASFWFGVGAAAHRTLGYVPGRLVGLPGDVAIPGGVFTQWRRWCTRAGFHAADPNLPGPDPSALTCPTRMVAVADDALCPPKSVWRLMRAYPQAPKRQLVLRPTDEPIGHHGVFRRRHAALWPELVD</sequence>
<dbReference type="PATRIC" id="fig|935700.4.peg.3857"/>
<dbReference type="RefSeq" id="WP_043920496.1">
    <property type="nucleotide sequence ID" value="NZ_FZPF01000010.1"/>
</dbReference>
<protein>
    <submittedName>
        <fullName evidence="2">Alpha/beta hydrolase family protein</fullName>
    </submittedName>
</protein>
<dbReference type="Gene3D" id="3.40.50.1820">
    <property type="entry name" value="alpha/beta hydrolase"/>
    <property type="match status" value="1"/>
</dbReference>
<keyword evidence="2" id="KW-0378">Hydrolase</keyword>
<dbReference type="EMBL" id="JYFE01000074">
    <property type="protein sequence ID" value="KIT14454.1"/>
    <property type="molecule type" value="Genomic_DNA"/>
</dbReference>
<dbReference type="STRING" id="935700.jaqu_37420"/>
<dbReference type="Pfam" id="PF12146">
    <property type="entry name" value="Hydrolase_4"/>
    <property type="match status" value="1"/>
</dbReference>
<dbReference type="InterPro" id="IPR017208">
    <property type="entry name" value="UCP037442_abhydr"/>
</dbReference>
<gene>
    <name evidence="2" type="ORF">jaqu_37420</name>
</gene>
<reference evidence="2 3" key="1">
    <citation type="submission" date="2015-02" db="EMBL/GenBank/DDBJ databases">
        <title>Genome Sequence of Jannaschia aquimarina DSM28248, a member of the Roseobacter clade.</title>
        <authorList>
            <person name="Voget S."/>
            <person name="Daniel R."/>
        </authorList>
    </citation>
    <scope>NUCLEOTIDE SEQUENCE [LARGE SCALE GENOMIC DNA]</scope>
    <source>
        <strain evidence="2 3">GSW-M26</strain>
    </source>
</reference>
<feature type="domain" description="Serine aminopeptidase S33" evidence="1">
    <location>
        <begin position="27"/>
        <end position="118"/>
    </location>
</feature>
<proteinExistence type="predicted"/>
<dbReference type="OrthoDB" id="9785076at2"/>
<comment type="caution">
    <text evidence="2">The sequence shown here is derived from an EMBL/GenBank/DDBJ whole genome shotgun (WGS) entry which is preliminary data.</text>
</comment>